<protein>
    <submittedName>
        <fullName evidence="16">Uncharacterized protein</fullName>
    </submittedName>
</protein>
<comment type="similarity">
    <text evidence="2">Belongs to the ABC transporter superfamily. ABCB family. Multidrug resistance exporter (TC 3.A.1.201) subfamily.</text>
</comment>
<feature type="transmembrane region" description="Helical" evidence="13">
    <location>
        <begin position="322"/>
        <end position="340"/>
    </location>
</feature>
<feature type="region of interest" description="Disordered" evidence="12">
    <location>
        <begin position="1"/>
        <end position="41"/>
    </location>
</feature>
<dbReference type="Proteomes" id="UP000603453">
    <property type="component" value="Unassembled WGS sequence"/>
</dbReference>
<evidence type="ECO:0000256" key="13">
    <source>
        <dbReference type="SAM" id="Phobius"/>
    </source>
</evidence>
<feature type="transmembrane region" description="Helical" evidence="13">
    <location>
        <begin position="61"/>
        <end position="88"/>
    </location>
</feature>
<dbReference type="NCBIfam" id="NF010167">
    <property type="entry name" value="PRK13648.1"/>
    <property type="match status" value="4"/>
</dbReference>
<feature type="transmembrane region" description="Helical" evidence="13">
    <location>
        <begin position="717"/>
        <end position="745"/>
    </location>
</feature>
<dbReference type="GO" id="GO:0005524">
    <property type="term" value="F:ATP binding"/>
    <property type="evidence" value="ECO:0007669"/>
    <property type="project" value="UniProtKB-KW"/>
</dbReference>
<feature type="domain" description="ABC transporter" evidence="14">
    <location>
        <begin position="386"/>
        <end position="623"/>
    </location>
</feature>
<feature type="transmembrane region" description="Helical" evidence="13">
    <location>
        <begin position="209"/>
        <end position="230"/>
    </location>
</feature>
<dbReference type="FunFam" id="3.40.50.300:FF:000205">
    <property type="entry name" value="ABC transporter B family member 4"/>
    <property type="match status" value="2"/>
</dbReference>
<evidence type="ECO:0000256" key="2">
    <source>
        <dbReference type="ARBA" id="ARBA00007577"/>
    </source>
</evidence>
<feature type="compositionally biased region" description="Polar residues" evidence="12">
    <location>
        <begin position="16"/>
        <end position="28"/>
    </location>
</feature>
<keyword evidence="9 13" id="KW-1133">Transmembrane helix</keyword>
<evidence type="ECO:0000256" key="10">
    <source>
        <dbReference type="ARBA" id="ARBA00023136"/>
    </source>
</evidence>
<dbReference type="Pfam" id="PF00005">
    <property type="entry name" value="ABC_tran"/>
    <property type="match status" value="4"/>
</dbReference>
<dbReference type="InterPro" id="IPR003439">
    <property type="entry name" value="ABC_transporter-like_ATP-bd"/>
</dbReference>
<feature type="transmembrane region" description="Helical" evidence="13">
    <location>
        <begin position="765"/>
        <end position="790"/>
    </location>
</feature>
<evidence type="ECO:0000259" key="14">
    <source>
        <dbReference type="PROSITE" id="PS50893"/>
    </source>
</evidence>
<dbReference type="InterPro" id="IPR017871">
    <property type="entry name" value="ABC_transporter-like_CS"/>
</dbReference>
<evidence type="ECO:0000256" key="1">
    <source>
        <dbReference type="ARBA" id="ARBA00004141"/>
    </source>
</evidence>
<keyword evidence="8" id="KW-1278">Translocase</keyword>
<feature type="domain" description="ABC transmembrane type-1" evidence="15">
    <location>
        <begin position="1475"/>
        <end position="1641"/>
    </location>
</feature>
<evidence type="ECO:0000256" key="12">
    <source>
        <dbReference type="SAM" id="MobiDB-lite"/>
    </source>
</evidence>
<evidence type="ECO:0000256" key="6">
    <source>
        <dbReference type="ARBA" id="ARBA00022741"/>
    </source>
</evidence>
<dbReference type="EMBL" id="JAEPRD010000073">
    <property type="protein sequence ID" value="KAG2201260.1"/>
    <property type="molecule type" value="Genomic_DNA"/>
</dbReference>
<dbReference type="FunFam" id="3.40.50.300:FF:000479">
    <property type="entry name" value="Multidrug resistance protein 1A"/>
    <property type="match status" value="1"/>
</dbReference>
<feature type="transmembrane region" description="Helical" evidence="13">
    <location>
        <begin position="286"/>
        <end position="310"/>
    </location>
</feature>
<dbReference type="InterPro" id="IPR039421">
    <property type="entry name" value="Type_1_exporter"/>
</dbReference>
<feature type="transmembrane region" description="Helical" evidence="13">
    <location>
        <begin position="184"/>
        <end position="203"/>
    </location>
</feature>
<keyword evidence="6" id="KW-0547">Nucleotide-binding</keyword>
<dbReference type="GO" id="GO:0090374">
    <property type="term" value="P:oligopeptide export from mitochondrion"/>
    <property type="evidence" value="ECO:0007669"/>
    <property type="project" value="TreeGrafter"/>
</dbReference>
<keyword evidence="3" id="KW-0813">Transport</keyword>
<evidence type="ECO:0000256" key="4">
    <source>
        <dbReference type="ARBA" id="ARBA00022692"/>
    </source>
</evidence>
<evidence type="ECO:0000313" key="17">
    <source>
        <dbReference type="Proteomes" id="UP000603453"/>
    </source>
</evidence>
<dbReference type="GO" id="GO:0016887">
    <property type="term" value="F:ATP hydrolysis activity"/>
    <property type="evidence" value="ECO:0007669"/>
    <property type="project" value="InterPro"/>
</dbReference>
<evidence type="ECO:0000256" key="5">
    <source>
        <dbReference type="ARBA" id="ARBA00022737"/>
    </source>
</evidence>
<gene>
    <name evidence="16" type="ORF">INT47_006763</name>
</gene>
<dbReference type="PANTHER" id="PTHR43394:SF27">
    <property type="entry name" value="ATP-DEPENDENT TRANSLOCASE ABCB1-LIKE"/>
    <property type="match status" value="1"/>
</dbReference>
<dbReference type="SUPFAM" id="SSF90123">
    <property type="entry name" value="ABC transporter transmembrane region"/>
    <property type="match status" value="3"/>
</dbReference>
<dbReference type="InterPro" id="IPR027417">
    <property type="entry name" value="P-loop_NTPase"/>
</dbReference>
<evidence type="ECO:0000256" key="3">
    <source>
        <dbReference type="ARBA" id="ARBA00022448"/>
    </source>
</evidence>
<keyword evidence="10 13" id="KW-0472">Membrane</keyword>
<dbReference type="SMART" id="SM00382">
    <property type="entry name" value="AAA"/>
    <property type="match status" value="4"/>
</dbReference>
<dbReference type="PROSITE" id="PS50929">
    <property type="entry name" value="ABC_TM1F"/>
    <property type="match status" value="3"/>
</dbReference>
<feature type="compositionally biased region" description="Basic and acidic residues" evidence="12">
    <location>
        <begin position="1"/>
        <end position="12"/>
    </location>
</feature>
<dbReference type="InterPro" id="IPR011527">
    <property type="entry name" value="ABC1_TM_dom"/>
</dbReference>
<proteinExistence type="inferred from homology"/>
<dbReference type="CDD" id="cd18577">
    <property type="entry name" value="ABC_6TM_Pgp_ABCB1_D1_like"/>
    <property type="match status" value="1"/>
</dbReference>
<evidence type="ECO:0000256" key="8">
    <source>
        <dbReference type="ARBA" id="ARBA00022967"/>
    </source>
</evidence>
<dbReference type="InterPro" id="IPR036640">
    <property type="entry name" value="ABC1_TM_sf"/>
</dbReference>
<feature type="compositionally biased region" description="Basic and acidic residues" evidence="12">
    <location>
        <begin position="29"/>
        <end position="39"/>
    </location>
</feature>
<keyword evidence="17" id="KW-1185">Reference proteome</keyword>
<dbReference type="Gene3D" id="1.20.1560.10">
    <property type="entry name" value="ABC transporter type 1, transmembrane domain"/>
    <property type="match status" value="2"/>
</dbReference>
<feature type="domain" description="ABC transporter" evidence="14">
    <location>
        <begin position="1644"/>
        <end position="1886"/>
    </location>
</feature>
<comment type="caution">
    <text evidence="16">The sequence shown here is derived from an EMBL/GenBank/DDBJ whole genome shotgun (WGS) entry which is preliminary data.</text>
</comment>
<dbReference type="CDD" id="cd03249">
    <property type="entry name" value="ABC_MTABC3_MDL1_MDL2"/>
    <property type="match status" value="3"/>
</dbReference>
<dbReference type="PROSITE" id="PS50893">
    <property type="entry name" value="ABC_TRANSPORTER_2"/>
    <property type="match status" value="3"/>
</dbReference>
<dbReference type="InterPro" id="IPR003593">
    <property type="entry name" value="AAA+_ATPase"/>
</dbReference>
<keyword evidence="5" id="KW-0677">Repeat</keyword>
<feature type="domain" description="ABC transporter" evidence="14">
    <location>
        <begin position="1047"/>
        <end position="1289"/>
    </location>
</feature>
<evidence type="ECO:0000259" key="15">
    <source>
        <dbReference type="PROSITE" id="PS50929"/>
    </source>
</evidence>
<dbReference type="PROSITE" id="PS00211">
    <property type="entry name" value="ABC_TRANSPORTER_1"/>
    <property type="match status" value="3"/>
</dbReference>
<feature type="transmembrane region" description="Helical" evidence="13">
    <location>
        <begin position="839"/>
        <end position="860"/>
    </location>
</feature>
<name>A0A8H7UZ83_9FUNG</name>
<dbReference type="CDD" id="cd18578">
    <property type="entry name" value="ABC_6TM_Pgp_ABCB1_D2_like"/>
    <property type="match status" value="1"/>
</dbReference>
<evidence type="ECO:0000256" key="7">
    <source>
        <dbReference type="ARBA" id="ARBA00022840"/>
    </source>
</evidence>
<dbReference type="OrthoDB" id="6500128at2759"/>
<evidence type="ECO:0000313" key="16">
    <source>
        <dbReference type="EMBL" id="KAG2201260.1"/>
    </source>
</evidence>
<keyword evidence="7" id="KW-0067">ATP-binding</keyword>
<dbReference type="PANTHER" id="PTHR43394">
    <property type="entry name" value="ATP-DEPENDENT PERMEASE MDL1, MITOCHONDRIAL"/>
    <property type="match status" value="1"/>
</dbReference>
<reference evidence="16" key="1">
    <citation type="submission" date="2020-12" db="EMBL/GenBank/DDBJ databases">
        <title>Metabolic potential, ecology and presence of endohyphal bacteria is reflected in genomic diversity of Mucoromycotina.</title>
        <authorList>
            <person name="Muszewska A."/>
            <person name="Okrasinska A."/>
            <person name="Steczkiewicz K."/>
            <person name="Drgas O."/>
            <person name="Orlowska M."/>
            <person name="Perlinska-Lenart U."/>
            <person name="Aleksandrzak-Piekarczyk T."/>
            <person name="Szatraj K."/>
            <person name="Zielenkiewicz U."/>
            <person name="Pilsyk S."/>
            <person name="Malc E."/>
            <person name="Mieczkowski P."/>
            <person name="Kruszewska J.S."/>
            <person name="Biernat P."/>
            <person name="Pawlowska J."/>
        </authorList>
    </citation>
    <scope>NUCLEOTIDE SEQUENCE</scope>
    <source>
        <strain evidence="16">WA0000017839</strain>
    </source>
</reference>
<keyword evidence="4 13" id="KW-0812">Transmembrane</keyword>
<accession>A0A8H7UZ83</accession>
<comment type="subcellular location">
    <subcellularLocation>
        <location evidence="1">Membrane</location>
        <topology evidence="1">Multi-pass membrane protein</topology>
    </subcellularLocation>
</comment>
<feature type="domain" description="ABC transmembrane type-1" evidence="15">
    <location>
        <begin position="64"/>
        <end position="351"/>
    </location>
</feature>
<evidence type="ECO:0000256" key="9">
    <source>
        <dbReference type="ARBA" id="ARBA00022989"/>
    </source>
</evidence>
<evidence type="ECO:0000256" key="11">
    <source>
        <dbReference type="ARBA" id="ARBA00023180"/>
    </source>
</evidence>
<sequence>MSDNKIEEKIDPADSVSMTNESSLSTDNSIKKKDKDDKKKPKTPAVPLYKLFRFASKTDKIMIFFAAIFSAAAGILQPCSILIYGVYISKVSTATTGGMITLEDVLPVIKLMAALGVVAMLTGYLSNCLWVITGESQTRRIRSLYLHSALKQDMSWYDAAEDGSLNTRLASDTQVIQDGISDKFGQFISLFCQFAGGFVVSFVKGWQMSLVMLALIPPAGIVMGVTTYYIKTYASQTQTIYAEAGTIAEQVFQSIRTVHSFTLQKKFSSIYGKKAEEASNVGIKRAIIYGSGVGFFMFVLFGSFGLSLWYGSLLAVQDKNTGADVFVVFMAMMIGSVSIMKISPVISAVFSAAGSAYKIYEIIDRVPEIDTDSKKGFVPSSITGSIEFKNVTFKYPSRPDVLIIDDLSIKIEAGKTIAFVGPSGSGKSTTIQLVQRFYDVLSGEVTLDGHNIKNLDVKWLREQIGIVSQEPVLFNMSIRQNILMGTHTEVTDAEVIAACKEANCHTFITQLPDGYDTLVGEQGGMLSGGQKQRIAIARAILKNPSILLLDEATSALDTQSERLVQNALDKASATRTTIVIAHRLSTIMKSDLIAVLDHGVIIEKGTHEELINLKGAYSNLVEKQMIELDKDDSGSLETSSVDDEELLLQEKLELQQKLASQDKNILEKMESIHIERKERKEIDAYDLKIQKQLELKKRMKQEKAPIRRIITDMKPESVYVILGLIGAAFNGVVWPIYSYLFAYIIAILSGPKEGIQPSSLGGTNLFAFLFVIIGICAMLGNGAQITFFQIAGEKSTRRLRVRVFDAYLRQEVGFFDQEENNSGALTAKLAVEARNVNDLITRVCGDISSFFATIISGFVISFVHSWQLSLVVMAMMPFMIAATAYEVRSETNYVDGTKKANRLSDQVAGEAIREARTVASLNKQSHFEERYYHARKRSHQQALRKAYLTSIAAGLSKSMNIFSSVVAYYAGVRFMISGMITFTEMLVCMSVIMSVAESIGVFSLSASTFVKAKYAAIASYEIIDRTSDVDPDLEGIEPVIGSVRGDAEYKDIKFAYPSRPDVSIFNGDFNLKCFAGKTVALVGPSGCGKSTTVGMLQRWYNPLEGTVSLDGNSVKSYSLHNLRSHMAIVSQEPSLFNMTIGENVRFGVADHDEITQEETEAACKSSNIHEFIVNLPEGYNTRVGDKGSQLSGGQKQRIAIARALIRNPKVLLLDEATSALDSDSERLVQEALDNIIQEGGRTTITIAHRLSTIQNADVICVLKDGLVIEQGTHWELLALNGTYSALVYEQSLSVLIKIKADKTIAFVGPSGSGKSTTIQFVQRFYDVLSGEVTLDGHNIKNLDVKWLREQIGIVSQGLLLQERIEPEQKLTAQDKHIQEKINFVDLRKKRQKDEVDAYDVRIQKQIDLKKRTQQQKKPIKKILVDMKPESVYILLGFIGAMVSSSIWPIDSFLIAYIITILSGPKENVQPSSLGEVGFFDKEDNSSGALTAKLAVESKNISDLITKVCGDVAGFFGTVITGFTISFIHNCQLSLVVLATLPFTIAAITYEIRIETGYVDSTKEVTQLSDQVAGEAVSEARTVASLNNQSDFEKRYRHARKCPHQQALRKAYISSIAAGLRKSMSIFTSAVAYYAGVRFMLNWTIDFRQMLFAYPSRPDISIFNGDFNLKCFAGKTVALVGPSGCGKSTTVGMLQRWYNPLEGTVSLDGNSVKSYSLHNLRSHMAIVSQEPSLFNMTIGENVRFGVANHDEITQEEIEAACKYSNIHEFIVNLPEGYNTRVGNKGSQLSGGQKQRIAIARALIRNPKVLLLDEATSALDSDSERLVQEALDNIIQKGGRTTITIAHRLSAIQNLDVICVLKDGLVIEQGTWNMRIKSLKITKTWNKSLILAAR</sequence>
<dbReference type="Pfam" id="PF00664">
    <property type="entry name" value="ABC_membrane"/>
    <property type="match status" value="3"/>
</dbReference>
<keyword evidence="11" id="KW-0325">Glycoprotein</keyword>
<feature type="transmembrane region" description="Helical" evidence="13">
    <location>
        <begin position="108"/>
        <end position="132"/>
    </location>
</feature>
<organism evidence="16 17">
    <name type="scientific">Mucor saturninus</name>
    <dbReference type="NCBI Taxonomy" id="64648"/>
    <lineage>
        <taxon>Eukaryota</taxon>
        <taxon>Fungi</taxon>
        <taxon>Fungi incertae sedis</taxon>
        <taxon>Mucoromycota</taxon>
        <taxon>Mucoromycotina</taxon>
        <taxon>Mucoromycetes</taxon>
        <taxon>Mucorales</taxon>
        <taxon>Mucorineae</taxon>
        <taxon>Mucoraceae</taxon>
        <taxon>Mucor</taxon>
    </lineage>
</organism>
<dbReference type="GO" id="GO:0005743">
    <property type="term" value="C:mitochondrial inner membrane"/>
    <property type="evidence" value="ECO:0007669"/>
    <property type="project" value="TreeGrafter"/>
</dbReference>
<dbReference type="SUPFAM" id="SSF52540">
    <property type="entry name" value="P-loop containing nucleoside triphosphate hydrolases"/>
    <property type="match status" value="4"/>
</dbReference>
<feature type="domain" description="ABC transmembrane type-1" evidence="15">
    <location>
        <begin position="721"/>
        <end position="1011"/>
    </location>
</feature>
<dbReference type="GO" id="GO:0015421">
    <property type="term" value="F:ABC-type oligopeptide transporter activity"/>
    <property type="evidence" value="ECO:0007669"/>
    <property type="project" value="TreeGrafter"/>
</dbReference>
<dbReference type="Gene3D" id="3.40.50.300">
    <property type="entry name" value="P-loop containing nucleotide triphosphate hydrolases"/>
    <property type="match status" value="4"/>
</dbReference>